<comment type="similarity">
    <text evidence="2 6">Belongs to the SURF1 family.</text>
</comment>
<keyword evidence="8" id="KW-1185">Reference proteome</keyword>
<feature type="transmembrane region" description="Helical" evidence="6">
    <location>
        <begin position="12"/>
        <end position="36"/>
    </location>
</feature>
<reference evidence="7" key="1">
    <citation type="submission" date="2020-12" db="EMBL/GenBank/DDBJ databases">
        <title>Comamonas sp. nov., isolated from stream water.</title>
        <authorList>
            <person name="Park K.-H."/>
        </authorList>
    </citation>
    <scope>NUCLEOTIDE SEQUENCE</scope>
    <source>
        <strain evidence="7">EJ-4</strain>
    </source>
</reference>
<dbReference type="PANTHER" id="PTHR23427:SF2">
    <property type="entry name" value="SURFEIT LOCUS PROTEIN 1"/>
    <property type="match status" value="1"/>
</dbReference>
<evidence type="ECO:0000256" key="4">
    <source>
        <dbReference type="ARBA" id="ARBA00022989"/>
    </source>
</evidence>
<evidence type="ECO:0000256" key="6">
    <source>
        <dbReference type="RuleBase" id="RU363076"/>
    </source>
</evidence>
<dbReference type="AlphaFoldDB" id="A0A843B0G5"/>
<proteinExistence type="inferred from homology"/>
<evidence type="ECO:0000313" key="7">
    <source>
        <dbReference type="EMBL" id="MBI1623963.1"/>
    </source>
</evidence>
<sequence>MDYLVRTSRIPDLWRFLLITFAALVCAGITASLGFWQLGRAAQKQEIFDTMARQQALAPWGNAELASQVPAVSQILSDSKRKELLHRPAQLQGQWLPEQTVFLENRQMQGKVGFYVLTPFRLAAPHEGTVIIVQRGWAPRNFMDRMVLPPVHTPAGLLTIEGRLEAPPSKLMELEGENGGADPDGKKSRIRQNADIAQWAQQSSLPLLALSLVETSDGAASQGLLRDWPQINAGVQKHYGYAFQWFGLSVLVVLLYVWFQLVRRFYLPRRAAHPAAPR</sequence>
<keyword evidence="4 6" id="KW-1133">Transmembrane helix</keyword>
<organism evidence="7 8">
    <name type="scientific">Comamonas suwonensis</name>
    <dbReference type="NCBI Taxonomy" id="2606214"/>
    <lineage>
        <taxon>Bacteria</taxon>
        <taxon>Pseudomonadati</taxon>
        <taxon>Pseudomonadota</taxon>
        <taxon>Betaproteobacteria</taxon>
        <taxon>Burkholderiales</taxon>
        <taxon>Comamonadaceae</taxon>
        <taxon>Comamonas</taxon>
    </lineage>
</organism>
<keyword evidence="5 6" id="KW-0472">Membrane</keyword>
<accession>A0A843B0G5</accession>
<gene>
    <name evidence="7" type="ORF">HF327_005465</name>
</gene>
<evidence type="ECO:0000256" key="1">
    <source>
        <dbReference type="ARBA" id="ARBA00004370"/>
    </source>
</evidence>
<dbReference type="GO" id="GO:0005886">
    <property type="term" value="C:plasma membrane"/>
    <property type="evidence" value="ECO:0007669"/>
    <property type="project" value="UniProtKB-SubCell"/>
</dbReference>
<dbReference type="InterPro" id="IPR045214">
    <property type="entry name" value="Surf1/Surf4"/>
</dbReference>
<dbReference type="EMBL" id="JABBCQ020000004">
    <property type="protein sequence ID" value="MBI1623963.1"/>
    <property type="molecule type" value="Genomic_DNA"/>
</dbReference>
<evidence type="ECO:0000313" key="8">
    <source>
        <dbReference type="Proteomes" id="UP000530032"/>
    </source>
</evidence>
<feature type="transmembrane region" description="Helical" evidence="6">
    <location>
        <begin position="239"/>
        <end position="259"/>
    </location>
</feature>
<dbReference type="Proteomes" id="UP000530032">
    <property type="component" value="Unassembled WGS sequence"/>
</dbReference>
<evidence type="ECO:0000256" key="3">
    <source>
        <dbReference type="ARBA" id="ARBA00022692"/>
    </source>
</evidence>
<evidence type="ECO:0000256" key="2">
    <source>
        <dbReference type="ARBA" id="ARBA00007165"/>
    </source>
</evidence>
<evidence type="ECO:0000256" key="5">
    <source>
        <dbReference type="ARBA" id="ARBA00023136"/>
    </source>
</evidence>
<comment type="caution">
    <text evidence="7">The sequence shown here is derived from an EMBL/GenBank/DDBJ whole genome shotgun (WGS) entry which is preliminary data.</text>
</comment>
<name>A0A843B0G5_9BURK</name>
<dbReference type="Pfam" id="PF02104">
    <property type="entry name" value="SURF1"/>
    <property type="match status" value="1"/>
</dbReference>
<dbReference type="PANTHER" id="PTHR23427">
    <property type="entry name" value="SURFEIT LOCUS PROTEIN"/>
    <property type="match status" value="1"/>
</dbReference>
<dbReference type="InterPro" id="IPR002994">
    <property type="entry name" value="Surf1/Shy1"/>
</dbReference>
<dbReference type="CDD" id="cd06662">
    <property type="entry name" value="SURF1"/>
    <property type="match status" value="1"/>
</dbReference>
<dbReference type="PROSITE" id="PS50895">
    <property type="entry name" value="SURF1"/>
    <property type="match status" value="1"/>
</dbReference>
<comment type="subcellular location">
    <subcellularLocation>
        <location evidence="6">Cell membrane</location>
        <topology evidence="6">Multi-pass membrane protein</topology>
    </subcellularLocation>
    <subcellularLocation>
        <location evidence="1">Membrane</location>
    </subcellularLocation>
</comment>
<keyword evidence="3 6" id="KW-0812">Transmembrane</keyword>
<keyword evidence="6" id="KW-1003">Cell membrane</keyword>
<protein>
    <recommendedName>
        <fullName evidence="6">SURF1-like protein</fullName>
    </recommendedName>
</protein>